<evidence type="ECO:0000313" key="3">
    <source>
        <dbReference type="EMBL" id="CAJ0943775.1"/>
    </source>
</evidence>
<dbReference type="Pfam" id="PF26215">
    <property type="entry name" value="HTH_animal"/>
    <property type="match status" value="1"/>
</dbReference>
<feature type="region of interest" description="Disordered" evidence="1">
    <location>
        <begin position="691"/>
        <end position="716"/>
    </location>
</feature>
<dbReference type="EMBL" id="CAUEEQ010021638">
    <property type="protein sequence ID" value="CAJ0943775.1"/>
    <property type="molecule type" value="Genomic_DNA"/>
</dbReference>
<evidence type="ECO:0000259" key="2">
    <source>
        <dbReference type="Pfam" id="PF26215"/>
    </source>
</evidence>
<evidence type="ECO:0000313" key="4">
    <source>
        <dbReference type="Proteomes" id="UP001176940"/>
    </source>
</evidence>
<dbReference type="PANTHER" id="PTHR21301">
    <property type="entry name" value="REVERSE TRANSCRIPTASE"/>
    <property type="match status" value="1"/>
</dbReference>
<gene>
    <name evidence="3" type="ORF">RIMI_LOCUS10124467</name>
</gene>
<comment type="caution">
    <text evidence="3">The sequence shown here is derived from an EMBL/GenBank/DDBJ whole genome shotgun (WGS) entry which is preliminary data.</text>
</comment>
<sequence length="716" mass="83214">MTELNRKTLPIHFYLRKTFRPGLAFVSYYSVIKKINIRKTFRPGLAFVSYYSVIKKINSLSFCPTYRYRTFDLDMDLQRFFRSLRLNVYFSDPQNQVVNTVRAPTAPQLLTAESLGLRTKSPFRPPRGSHALETFIQFIQNSFQSLRGKVEMGRLYYPPNLTLSERQSLQSLQSDSSLIIKPADKGGAIVIMDKSDYLREIRRQLDNTTVYQKLDSNPTQAIRNRISRILQQYTELGVLDLKTCNYLTNDHPVTPVFYTLPKIHKNVEHPPGRPIDQYYLQIRGTAMGSNVAPPYANCYMADFEETIIYSDSRFQDNVLLWKRYIDDIFCVWGGSLESFRSFVDFLNTAWPGISFTMAHDQHRMNFLDTVVIKDNTGKLSTDIHIKNTDRNSLLHFESLHPRAIKKAIPRSQIQRVTRIVTDNELRTLRVSEMEAKFLARGYPHSVLQESRTPSLNSRPKSNKRIPFVHSFHPFSYILHSNIRKHWHLLTTAHPNIPEFREPFLPCFRRPRNLRDTLPFRGGLAGVSWIIDQLHNPSVLQLEVTIRWPDILLQDFLVDSKIHGSIYHSKSSSKANVVPIFKKGTKTELGNYRPVSLTSSVGKILEGILRDAILEYLKRNNLRTWYQHGFTRDRSCQTNLISFYEELFRRSVDSSFAFPMTHNLEINEDYSMREIAKKLKISYNGVYDSLQTRAQTGSNQSRKRSGRPHCTTEQQDK</sequence>
<evidence type="ECO:0000256" key="1">
    <source>
        <dbReference type="SAM" id="MobiDB-lite"/>
    </source>
</evidence>
<organism evidence="3 4">
    <name type="scientific">Ranitomeya imitator</name>
    <name type="common">mimic poison frog</name>
    <dbReference type="NCBI Taxonomy" id="111125"/>
    <lineage>
        <taxon>Eukaryota</taxon>
        <taxon>Metazoa</taxon>
        <taxon>Chordata</taxon>
        <taxon>Craniata</taxon>
        <taxon>Vertebrata</taxon>
        <taxon>Euteleostomi</taxon>
        <taxon>Amphibia</taxon>
        <taxon>Batrachia</taxon>
        <taxon>Anura</taxon>
        <taxon>Neobatrachia</taxon>
        <taxon>Hyloidea</taxon>
        <taxon>Dendrobatidae</taxon>
        <taxon>Dendrobatinae</taxon>
        <taxon>Ranitomeya</taxon>
    </lineage>
</organism>
<proteinExistence type="predicted"/>
<reference evidence="3" key="1">
    <citation type="submission" date="2023-07" db="EMBL/GenBank/DDBJ databases">
        <authorList>
            <person name="Stuckert A."/>
        </authorList>
    </citation>
    <scope>NUCLEOTIDE SEQUENCE</scope>
</reference>
<keyword evidence="4" id="KW-1185">Reference proteome</keyword>
<feature type="domain" description="Helix-turn-helix" evidence="2">
    <location>
        <begin position="393"/>
        <end position="449"/>
    </location>
</feature>
<dbReference type="PANTHER" id="PTHR21301:SF12">
    <property type="match status" value="1"/>
</dbReference>
<name>A0ABN9LJR7_9NEOB</name>
<protein>
    <recommendedName>
        <fullName evidence="2">Helix-turn-helix domain-containing protein</fullName>
    </recommendedName>
</protein>
<dbReference type="Proteomes" id="UP001176940">
    <property type="component" value="Unassembled WGS sequence"/>
</dbReference>
<dbReference type="InterPro" id="IPR058912">
    <property type="entry name" value="HTH_animal"/>
</dbReference>
<accession>A0ABN9LJR7</accession>